<evidence type="ECO:0000313" key="2">
    <source>
        <dbReference type="EMBL" id="MCY4726715.1"/>
    </source>
</evidence>
<gene>
    <name evidence="2" type="ORF">NYO98_10535</name>
</gene>
<name>A0ABT4CCN0_9ACTN</name>
<keyword evidence="1" id="KW-0472">Membrane</keyword>
<dbReference type="Proteomes" id="UP001074726">
    <property type="component" value="Unassembled WGS sequence"/>
</dbReference>
<proteinExistence type="predicted"/>
<keyword evidence="1" id="KW-1133">Transmembrane helix</keyword>
<sequence>MIGSNGDLIGAAVVFIVGALIFRWGFRQEFPNGIRAATSSNARGRSTRKANNA</sequence>
<feature type="transmembrane region" description="Helical" evidence="1">
    <location>
        <begin position="6"/>
        <end position="26"/>
    </location>
</feature>
<organism evidence="2 3">
    <name type="scientific">Nocardioides pini</name>
    <dbReference type="NCBI Taxonomy" id="2975053"/>
    <lineage>
        <taxon>Bacteria</taxon>
        <taxon>Bacillati</taxon>
        <taxon>Actinomycetota</taxon>
        <taxon>Actinomycetes</taxon>
        <taxon>Propionibacteriales</taxon>
        <taxon>Nocardioidaceae</taxon>
        <taxon>Nocardioides</taxon>
    </lineage>
</organism>
<keyword evidence="3" id="KW-1185">Reference proteome</keyword>
<accession>A0ABT4CCN0</accession>
<dbReference type="RefSeq" id="WP_268111623.1">
    <property type="nucleotide sequence ID" value="NZ_JAPPUX010000003.1"/>
</dbReference>
<reference evidence="2" key="1">
    <citation type="submission" date="2022-08" db="EMBL/GenBank/DDBJ databases">
        <title>Genome sequencing of Nocardioides sp. STR2.</title>
        <authorList>
            <person name="So Y."/>
        </authorList>
    </citation>
    <scope>NUCLEOTIDE SEQUENCE</scope>
    <source>
        <strain evidence="2">STR2</strain>
    </source>
</reference>
<evidence type="ECO:0000256" key="1">
    <source>
        <dbReference type="SAM" id="Phobius"/>
    </source>
</evidence>
<protein>
    <submittedName>
        <fullName evidence="2">Uncharacterized protein</fullName>
    </submittedName>
</protein>
<evidence type="ECO:0000313" key="3">
    <source>
        <dbReference type="Proteomes" id="UP001074726"/>
    </source>
</evidence>
<comment type="caution">
    <text evidence="2">The sequence shown here is derived from an EMBL/GenBank/DDBJ whole genome shotgun (WGS) entry which is preliminary data.</text>
</comment>
<dbReference type="EMBL" id="JAPPUX010000003">
    <property type="protein sequence ID" value="MCY4726715.1"/>
    <property type="molecule type" value="Genomic_DNA"/>
</dbReference>
<keyword evidence="1" id="KW-0812">Transmembrane</keyword>